<keyword evidence="3" id="KW-0808">Transferase</keyword>
<feature type="region of interest" description="Disordered" evidence="4">
    <location>
        <begin position="66"/>
        <end position="87"/>
    </location>
</feature>
<feature type="domain" description="Erythromycin biosynthesis protein CIII-like N-terminal" evidence="6">
    <location>
        <begin position="21"/>
        <end position="228"/>
    </location>
</feature>
<keyword evidence="2" id="KW-0328">Glycosyltransferase</keyword>
<evidence type="ECO:0000313" key="7">
    <source>
        <dbReference type="EMBL" id="KAB8178307.1"/>
    </source>
</evidence>
<evidence type="ECO:0000256" key="2">
    <source>
        <dbReference type="ARBA" id="ARBA00022676"/>
    </source>
</evidence>
<reference evidence="7 8" key="1">
    <citation type="submission" date="2019-10" db="EMBL/GenBank/DDBJ databases">
        <title>Nonomuraea sp. nov., isolated from Phyllanthus amarus.</title>
        <authorList>
            <person name="Klykleung N."/>
            <person name="Tanasupawat S."/>
        </authorList>
    </citation>
    <scope>NUCLEOTIDE SEQUENCE [LARGE SCALE GENOMIC DNA]</scope>
    <source>
        <strain evidence="7 8">CR1-09</strain>
    </source>
</reference>
<dbReference type="RefSeq" id="WP_139579826.1">
    <property type="nucleotide sequence ID" value="NZ_VDMA02000028.1"/>
</dbReference>
<dbReference type="Proteomes" id="UP000313066">
    <property type="component" value="Unassembled WGS sequence"/>
</dbReference>
<accession>A0A5N6BB68</accession>
<dbReference type="EMBL" id="VDMA02000028">
    <property type="protein sequence ID" value="KAB8178307.1"/>
    <property type="molecule type" value="Genomic_DNA"/>
</dbReference>
<dbReference type="PANTHER" id="PTHR48050">
    <property type="entry name" value="STEROL 3-BETA-GLUCOSYLTRANSFERASE"/>
    <property type="match status" value="1"/>
</dbReference>
<feature type="domain" description="Erythromycin biosynthesis protein CIII-like C-terminal" evidence="5">
    <location>
        <begin position="257"/>
        <end position="394"/>
    </location>
</feature>
<dbReference type="Pfam" id="PF21036">
    <property type="entry name" value="EryCIII-like_N"/>
    <property type="match status" value="1"/>
</dbReference>
<dbReference type="GO" id="GO:0008194">
    <property type="term" value="F:UDP-glycosyltransferase activity"/>
    <property type="evidence" value="ECO:0007669"/>
    <property type="project" value="InterPro"/>
</dbReference>
<name>A0A5N6BB68_9ACTN</name>
<dbReference type="CDD" id="cd03784">
    <property type="entry name" value="GT1_Gtf-like"/>
    <property type="match status" value="1"/>
</dbReference>
<evidence type="ECO:0000259" key="6">
    <source>
        <dbReference type="Pfam" id="PF21036"/>
    </source>
</evidence>
<dbReference type="AlphaFoldDB" id="A0A5N6BB68"/>
<gene>
    <name evidence="7" type="ORF">FH610_036675</name>
</gene>
<sequence>MRVLVNSMAPSHFLPMVPFTWALRAAGHEVLFLGYEETAHSAHEAGILTRRLSGDAGSVGRWRPPVKKKDPFWAPGSKQAPPPPQDARTTAIAGRWKARIEIFIDEYLEFAQAWSPDVIMTDPMEFSGLVAAAALDVPGVVHRWGFDAFTSTLLEPAKHALRETCARLGAENGMADPALILDPCPPSMMSSNLVPGTPVRWVPYNGTAGVPEWAVKRGAGTRICMSFGLWSGEALAQGGDLHAVIDGVHEAARGMDDVEVLLLAPEQYHADLGTVPDTIRVVGQLPVSAVMRDTDLLVHHGGGGGSLTAYAYGVPQVVVAQEGPMLVQVGETVAESGAGLGLVEEAARVDVGAIRDAVTEVLTEPRYRKAAERVRAEIAATPSPAEIVPVLESLVASRTVDSKTT</sequence>
<evidence type="ECO:0000313" key="8">
    <source>
        <dbReference type="Proteomes" id="UP000313066"/>
    </source>
</evidence>
<dbReference type="Gene3D" id="3.40.50.2000">
    <property type="entry name" value="Glycogen Phosphorylase B"/>
    <property type="match status" value="2"/>
</dbReference>
<proteinExistence type="inferred from homology"/>
<dbReference type="InterPro" id="IPR010610">
    <property type="entry name" value="EryCIII-like_C"/>
</dbReference>
<comment type="similarity">
    <text evidence="1">Belongs to the glycosyltransferase 28 family.</text>
</comment>
<dbReference type="Pfam" id="PF06722">
    <property type="entry name" value="EryCIII-like_C"/>
    <property type="match status" value="1"/>
</dbReference>
<evidence type="ECO:0000256" key="4">
    <source>
        <dbReference type="SAM" id="MobiDB-lite"/>
    </source>
</evidence>
<dbReference type="GO" id="GO:0016758">
    <property type="term" value="F:hexosyltransferase activity"/>
    <property type="evidence" value="ECO:0007669"/>
    <property type="project" value="UniProtKB-ARBA"/>
</dbReference>
<protein>
    <submittedName>
        <fullName evidence="7">DUF1205 domain-containing protein</fullName>
    </submittedName>
</protein>
<dbReference type="InterPro" id="IPR002213">
    <property type="entry name" value="UDP_glucos_trans"/>
</dbReference>
<evidence type="ECO:0000259" key="5">
    <source>
        <dbReference type="Pfam" id="PF06722"/>
    </source>
</evidence>
<dbReference type="SUPFAM" id="SSF53756">
    <property type="entry name" value="UDP-Glycosyltransferase/glycogen phosphorylase"/>
    <property type="match status" value="1"/>
</dbReference>
<dbReference type="PANTHER" id="PTHR48050:SF13">
    <property type="entry name" value="STEROL 3-BETA-GLUCOSYLTRANSFERASE UGT80A2"/>
    <property type="match status" value="1"/>
</dbReference>
<evidence type="ECO:0000256" key="1">
    <source>
        <dbReference type="ARBA" id="ARBA00006962"/>
    </source>
</evidence>
<dbReference type="InterPro" id="IPR050426">
    <property type="entry name" value="Glycosyltransferase_28"/>
</dbReference>
<keyword evidence="8" id="KW-1185">Reference proteome</keyword>
<organism evidence="7 8">
    <name type="scientific">Microbispora catharanthi</name>
    <dbReference type="NCBI Taxonomy" id="1712871"/>
    <lineage>
        <taxon>Bacteria</taxon>
        <taxon>Bacillati</taxon>
        <taxon>Actinomycetota</taxon>
        <taxon>Actinomycetes</taxon>
        <taxon>Streptosporangiales</taxon>
        <taxon>Streptosporangiaceae</taxon>
        <taxon>Microbispora</taxon>
    </lineage>
</organism>
<dbReference type="InterPro" id="IPR048284">
    <property type="entry name" value="EryCIII-like_N"/>
</dbReference>
<comment type="caution">
    <text evidence="7">The sequence shown here is derived from an EMBL/GenBank/DDBJ whole genome shotgun (WGS) entry which is preliminary data.</text>
</comment>
<evidence type="ECO:0000256" key="3">
    <source>
        <dbReference type="ARBA" id="ARBA00022679"/>
    </source>
</evidence>
<dbReference type="GO" id="GO:0017000">
    <property type="term" value="P:antibiotic biosynthetic process"/>
    <property type="evidence" value="ECO:0007669"/>
    <property type="project" value="UniProtKB-ARBA"/>
</dbReference>